<comment type="caution">
    <text evidence="2">The sequence shown here is derived from an EMBL/GenBank/DDBJ whole genome shotgun (WGS) entry which is preliminary data.</text>
</comment>
<accession>A0ABN3NCP1</accession>
<evidence type="ECO:0000313" key="2">
    <source>
        <dbReference type="EMBL" id="GAA2519016.1"/>
    </source>
</evidence>
<feature type="compositionally biased region" description="Low complexity" evidence="1">
    <location>
        <begin position="149"/>
        <end position="158"/>
    </location>
</feature>
<feature type="region of interest" description="Disordered" evidence="1">
    <location>
        <begin position="1"/>
        <end position="63"/>
    </location>
</feature>
<dbReference type="EMBL" id="BAAASR010000052">
    <property type="protein sequence ID" value="GAA2519016.1"/>
    <property type="molecule type" value="Genomic_DNA"/>
</dbReference>
<feature type="region of interest" description="Disordered" evidence="1">
    <location>
        <begin position="98"/>
        <end position="197"/>
    </location>
</feature>
<dbReference type="Gene3D" id="3.20.20.140">
    <property type="entry name" value="Metal-dependent hydrolases"/>
    <property type="match status" value="1"/>
</dbReference>
<feature type="compositionally biased region" description="Low complexity" evidence="1">
    <location>
        <begin position="98"/>
        <end position="116"/>
    </location>
</feature>
<sequence length="197" mass="20444">MVGARPLQGRPRRRVRPSGAPPGRGARFADPGVIASMQPPHAAYTRDDHTDEWSGRLGEERASRAWRCRDLRDARAYPAHGSGRPAAHHDARQVLARPVPRAARRGPAGEQGEAGRIAPGPGAGLTAFAVGPVDAPADEAADAPIRLTVPVGPGEAPGAPGPGAAGLVAVGPRRPHRRPDPARSGVSAAPRRRGLPE</sequence>
<organism evidence="2 3">
    <name type="scientific">Streptomyces gobitricini</name>
    <dbReference type="NCBI Taxonomy" id="68211"/>
    <lineage>
        <taxon>Bacteria</taxon>
        <taxon>Bacillati</taxon>
        <taxon>Actinomycetota</taxon>
        <taxon>Actinomycetes</taxon>
        <taxon>Kitasatosporales</taxon>
        <taxon>Streptomycetaceae</taxon>
        <taxon>Streptomyces</taxon>
    </lineage>
</organism>
<reference evidence="2 3" key="1">
    <citation type="journal article" date="2019" name="Int. J. Syst. Evol. Microbiol.">
        <title>The Global Catalogue of Microorganisms (GCM) 10K type strain sequencing project: providing services to taxonomists for standard genome sequencing and annotation.</title>
        <authorList>
            <consortium name="The Broad Institute Genomics Platform"/>
            <consortium name="The Broad Institute Genome Sequencing Center for Infectious Disease"/>
            <person name="Wu L."/>
            <person name="Ma J."/>
        </authorList>
    </citation>
    <scope>NUCLEOTIDE SEQUENCE [LARGE SCALE GENOMIC DNA]</scope>
    <source>
        <strain evidence="2 3">JCM 5062</strain>
    </source>
</reference>
<name>A0ABN3NCP1_9ACTN</name>
<feature type="compositionally biased region" description="Low complexity" evidence="1">
    <location>
        <begin position="17"/>
        <end position="32"/>
    </location>
</feature>
<protein>
    <submittedName>
        <fullName evidence="2">Uncharacterized protein</fullName>
    </submittedName>
</protein>
<gene>
    <name evidence="2" type="ORF">GCM10010393_60080</name>
</gene>
<evidence type="ECO:0000256" key="1">
    <source>
        <dbReference type="SAM" id="MobiDB-lite"/>
    </source>
</evidence>
<keyword evidence="3" id="KW-1185">Reference proteome</keyword>
<dbReference type="Proteomes" id="UP001499942">
    <property type="component" value="Unassembled WGS sequence"/>
</dbReference>
<evidence type="ECO:0000313" key="3">
    <source>
        <dbReference type="Proteomes" id="UP001499942"/>
    </source>
</evidence>
<proteinExistence type="predicted"/>
<feature type="compositionally biased region" description="Basic and acidic residues" evidence="1">
    <location>
        <begin position="44"/>
        <end position="63"/>
    </location>
</feature>